<keyword evidence="2" id="KW-1185">Reference proteome</keyword>
<proteinExistence type="predicted"/>
<name>A0ACB7SGZ5_HYAAI</name>
<reference evidence="1" key="1">
    <citation type="submission" date="2020-05" db="EMBL/GenBank/DDBJ databases">
        <title>Large-scale comparative analyses of tick genomes elucidate their genetic diversity and vector capacities.</title>
        <authorList>
            <person name="Jia N."/>
            <person name="Wang J."/>
            <person name="Shi W."/>
            <person name="Du L."/>
            <person name="Sun Y."/>
            <person name="Zhan W."/>
            <person name="Jiang J."/>
            <person name="Wang Q."/>
            <person name="Zhang B."/>
            <person name="Ji P."/>
            <person name="Sakyi L.B."/>
            <person name="Cui X."/>
            <person name="Yuan T."/>
            <person name="Jiang B."/>
            <person name="Yang W."/>
            <person name="Lam T.T.-Y."/>
            <person name="Chang Q."/>
            <person name="Ding S."/>
            <person name="Wang X."/>
            <person name="Zhu J."/>
            <person name="Ruan X."/>
            <person name="Zhao L."/>
            <person name="Wei J."/>
            <person name="Que T."/>
            <person name="Du C."/>
            <person name="Cheng J."/>
            <person name="Dai P."/>
            <person name="Han X."/>
            <person name="Huang E."/>
            <person name="Gao Y."/>
            <person name="Liu J."/>
            <person name="Shao H."/>
            <person name="Ye R."/>
            <person name="Li L."/>
            <person name="Wei W."/>
            <person name="Wang X."/>
            <person name="Wang C."/>
            <person name="Yang T."/>
            <person name="Huo Q."/>
            <person name="Li W."/>
            <person name="Guo W."/>
            <person name="Chen H."/>
            <person name="Zhou L."/>
            <person name="Ni X."/>
            <person name="Tian J."/>
            <person name="Zhou Y."/>
            <person name="Sheng Y."/>
            <person name="Liu T."/>
            <person name="Pan Y."/>
            <person name="Xia L."/>
            <person name="Li J."/>
            <person name="Zhao F."/>
            <person name="Cao W."/>
        </authorList>
    </citation>
    <scope>NUCLEOTIDE SEQUENCE</scope>
    <source>
        <strain evidence="1">Hyas-2018</strain>
    </source>
</reference>
<accession>A0ACB7SGZ5</accession>
<evidence type="ECO:0000313" key="2">
    <source>
        <dbReference type="Proteomes" id="UP000821845"/>
    </source>
</evidence>
<evidence type="ECO:0000313" key="1">
    <source>
        <dbReference type="EMBL" id="KAH6934231.1"/>
    </source>
</evidence>
<organism evidence="1 2">
    <name type="scientific">Hyalomma asiaticum</name>
    <name type="common">Tick</name>
    <dbReference type="NCBI Taxonomy" id="266040"/>
    <lineage>
        <taxon>Eukaryota</taxon>
        <taxon>Metazoa</taxon>
        <taxon>Ecdysozoa</taxon>
        <taxon>Arthropoda</taxon>
        <taxon>Chelicerata</taxon>
        <taxon>Arachnida</taxon>
        <taxon>Acari</taxon>
        <taxon>Parasitiformes</taxon>
        <taxon>Ixodida</taxon>
        <taxon>Ixodoidea</taxon>
        <taxon>Ixodidae</taxon>
        <taxon>Hyalomminae</taxon>
        <taxon>Hyalomma</taxon>
    </lineage>
</organism>
<comment type="caution">
    <text evidence="1">The sequence shown here is derived from an EMBL/GenBank/DDBJ whole genome shotgun (WGS) entry which is preliminary data.</text>
</comment>
<sequence>MAGLGLPKFSRNANTVPSPGDLSDVERLEDFPEADFRGMTLSLSQETTDAVSPIQPSADRRVVDVSCMGTSRCRADAGSLDGNSGSMAENASTASSSSIVRQFSRELSEEETKEYFSVREGAVEKAAEQCSPVLMKHLDGELRGVWLLTEIDHWDTEKERLLFLTDYSLIVLKYDFITLKLLEYRRLHLKTFDVVQVGLLTYPNKSFMPKLTSVMDTVRDRLVSPRRRVGTDVAQAAAPPGQDVLAGCGDFEAEEATPLFPAPPSSSSSPNSPRNQEGVRCIWDQGSQLPVLKDWNPWCREIPWVTFTSHHLRATSMGSSHHDVGLFSRALVEAVTQLDASQAPPASLVRCTPCRVLYEPIVVCSYLGVAAAFHNTTQLGFFKARGKVSF</sequence>
<dbReference type="EMBL" id="CM023484">
    <property type="protein sequence ID" value="KAH6934231.1"/>
    <property type="molecule type" value="Genomic_DNA"/>
</dbReference>
<protein>
    <submittedName>
        <fullName evidence="1">Uncharacterized protein</fullName>
    </submittedName>
</protein>
<dbReference type="Proteomes" id="UP000821845">
    <property type="component" value="Chromosome 4"/>
</dbReference>
<gene>
    <name evidence="1" type="ORF">HPB50_021951</name>
</gene>